<proteinExistence type="predicted"/>
<dbReference type="RefSeq" id="WP_344238656.1">
    <property type="nucleotide sequence ID" value="NZ_BAAAPH010000022.1"/>
</dbReference>
<protein>
    <submittedName>
        <fullName evidence="1">Uncharacterized protein</fullName>
    </submittedName>
</protein>
<dbReference type="PROSITE" id="PS51257">
    <property type="entry name" value="PROKAR_LIPOPROTEIN"/>
    <property type="match status" value="1"/>
</dbReference>
<reference evidence="1 2" key="1">
    <citation type="journal article" date="2019" name="Int. J. Syst. Evol. Microbiol.">
        <title>The Global Catalogue of Microorganisms (GCM) 10K type strain sequencing project: providing services to taxonomists for standard genome sequencing and annotation.</title>
        <authorList>
            <consortium name="The Broad Institute Genomics Platform"/>
            <consortium name="The Broad Institute Genome Sequencing Center for Infectious Disease"/>
            <person name="Wu L."/>
            <person name="Ma J."/>
        </authorList>
    </citation>
    <scope>NUCLEOTIDE SEQUENCE [LARGE SCALE GENOMIC DNA]</scope>
    <source>
        <strain evidence="1 2">JCM 15572</strain>
    </source>
</reference>
<dbReference type="EMBL" id="BAAAPH010000022">
    <property type="protein sequence ID" value="GAA1594805.1"/>
    <property type="molecule type" value="Genomic_DNA"/>
</dbReference>
<evidence type="ECO:0000313" key="2">
    <source>
        <dbReference type="Proteomes" id="UP001501705"/>
    </source>
</evidence>
<dbReference type="Proteomes" id="UP001501705">
    <property type="component" value="Unassembled WGS sequence"/>
</dbReference>
<accession>A0ABN2E697</accession>
<gene>
    <name evidence="1" type="ORF">GCM10009804_59330</name>
</gene>
<name>A0ABN2E697_9ACTN</name>
<organism evidence="1 2">
    <name type="scientific">Kribbella hippodromi</name>
    <dbReference type="NCBI Taxonomy" id="434347"/>
    <lineage>
        <taxon>Bacteria</taxon>
        <taxon>Bacillati</taxon>
        <taxon>Actinomycetota</taxon>
        <taxon>Actinomycetes</taxon>
        <taxon>Propionibacteriales</taxon>
        <taxon>Kribbellaceae</taxon>
        <taxon>Kribbella</taxon>
    </lineage>
</organism>
<keyword evidence="2" id="KW-1185">Reference proteome</keyword>
<sequence length="127" mass="13414">MKTVAVCLGCLLAVTGCESTADRVQLNAQSLHSDAVDGAVLAGEIIAGRAGATFARAHAQELQDDTSQIEKNVYDQRLPRYDDLQQLADQIGAALGSMAVRPDDVSLAQSARSNLLRLADDAARMTS</sequence>
<evidence type="ECO:0000313" key="1">
    <source>
        <dbReference type="EMBL" id="GAA1594805.1"/>
    </source>
</evidence>
<comment type="caution">
    <text evidence="1">The sequence shown here is derived from an EMBL/GenBank/DDBJ whole genome shotgun (WGS) entry which is preliminary data.</text>
</comment>